<reference evidence="3 4" key="1">
    <citation type="submission" date="2020-10" db="EMBL/GenBank/DDBJ databases">
        <title>Identification of Nocardia species via Next-generation sequencing and recognition of intraspecies genetic diversity.</title>
        <authorList>
            <person name="Li P."/>
            <person name="Li P."/>
            <person name="Lu B."/>
        </authorList>
    </citation>
    <scope>NUCLEOTIDE SEQUENCE [LARGE SCALE GENOMIC DNA]</scope>
    <source>
        <strain evidence="3 4">BJ06-0143</strain>
    </source>
</reference>
<name>A0ABS0DFB0_9NOCA</name>
<proteinExistence type="predicted"/>
<dbReference type="PANTHER" id="PTHR33371">
    <property type="entry name" value="INTERMEMBRANE PHOSPHOLIPID TRANSPORT SYSTEM BINDING PROTEIN MLAD-RELATED"/>
    <property type="match status" value="1"/>
</dbReference>
<dbReference type="EMBL" id="JADLQN010000001">
    <property type="protein sequence ID" value="MBF6355604.1"/>
    <property type="molecule type" value="Genomic_DNA"/>
</dbReference>
<dbReference type="InterPro" id="IPR024516">
    <property type="entry name" value="Mce_C"/>
</dbReference>
<dbReference type="InterPro" id="IPR003399">
    <property type="entry name" value="Mce/MlaD"/>
</dbReference>
<dbReference type="Pfam" id="PF02470">
    <property type="entry name" value="MlaD"/>
    <property type="match status" value="1"/>
</dbReference>
<feature type="domain" description="Mammalian cell entry C-terminal" evidence="2">
    <location>
        <begin position="129"/>
        <end position="347"/>
    </location>
</feature>
<evidence type="ECO:0000313" key="4">
    <source>
        <dbReference type="Proteomes" id="UP000707731"/>
    </source>
</evidence>
<organism evidence="3 4">
    <name type="scientific">Nocardia higoensis</name>
    <dbReference type="NCBI Taxonomy" id="228599"/>
    <lineage>
        <taxon>Bacteria</taxon>
        <taxon>Bacillati</taxon>
        <taxon>Actinomycetota</taxon>
        <taxon>Actinomycetes</taxon>
        <taxon>Mycobacteriales</taxon>
        <taxon>Nocardiaceae</taxon>
        <taxon>Nocardia</taxon>
    </lineage>
</organism>
<gene>
    <name evidence="3" type="ORF">IU449_13795</name>
</gene>
<evidence type="ECO:0000259" key="2">
    <source>
        <dbReference type="Pfam" id="PF11887"/>
    </source>
</evidence>
<dbReference type="Pfam" id="PF11887">
    <property type="entry name" value="Mce4_CUP1"/>
    <property type="match status" value="1"/>
</dbReference>
<sequence length="503" mass="51637">MLLDPSGRGATARQLTLAGLAVLTAFAVVLAALALRYTGYFEEKVAVSADLTSTGDGLPQRADVKFRGMVVGRVEDVEVVAKGQRQRVEIYLEPVAAQTIPANVTARVIPNNIFGVSAIELVDNGRSGAVLTEGASIAEDTSTETMQLQTTLTVLRDVLDNIQPAKLGRVLATLAAALDPAARVPGSTIERLDRWITEVRTIPGIGELLGDLGAATTALSQSAPELVGVLTESVTAAQTLTERRSNLVALLANASGAIDSVNSLFARNPNAAKDLVPGLGQLFGGLAEDPDAIPYTARNLNQSLGALASVFTWGPKKQMVWKMDVSFTPFQQYTAEDCPRYGDLTGPRCGGPSVPTEAPEQVYPEQMRPGWLDAAGPAPTVVVPGLPGTDAGATIPGVAGIPGVTAPGLPSIPGLPVIPGLPTIPGLTAPAADVEDPAVEDPAQDPTATAPAAATTMRPIASGRGYAAVAAVVGGRPTAAQLLLLTPVLAGGSVTMYEMDGGA</sequence>
<dbReference type="RefSeq" id="WP_195002161.1">
    <property type="nucleotide sequence ID" value="NZ_JADLQN010000001.1"/>
</dbReference>
<accession>A0ABS0DFB0</accession>
<protein>
    <submittedName>
        <fullName evidence="3">MCE family protein</fullName>
    </submittedName>
</protein>
<keyword evidence="4" id="KW-1185">Reference proteome</keyword>
<dbReference type="InterPro" id="IPR052336">
    <property type="entry name" value="MlaD_Phospholipid_Transporter"/>
</dbReference>
<comment type="caution">
    <text evidence="3">The sequence shown here is derived from an EMBL/GenBank/DDBJ whole genome shotgun (WGS) entry which is preliminary data.</text>
</comment>
<evidence type="ECO:0000313" key="3">
    <source>
        <dbReference type="EMBL" id="MBF6355604.1"/>
    </source>
</evidence>
<feature type="domain" description="Mce/MlaD" evidence="1">
    <location>
        <begin position="52"/>
        <end position="122"/>
    </location>
</feature>
<dbReference type="PANTHER" id="PTHR33371:SF19">
    <property type="entry name" value="MCE-FAMILY PROTEIN MCE4A"/>
    <property type="match status" value="1"/>
</dbReference>
<dbReference type="Proteomes" id="UP000707731">
    <property type="component" value="Unassembled WGS sequence"/>
</dbReference>
<evidence type="ECO:0000259" key="1">
    <source>
        <dbReference type="Pfam" id="PF02470"/>
    </source>
</evidence>